<dbReference type="InterPro" id="IPR045850">
    <property type="entry name" value="TRM2_met"/>
</dbReference>
<feature type="region of interest" description="Disordered" evidence="6">
    <location>
        <begin position="303"/>
        <end position="337"/>
    </location>
</feature>
<dbReference type="RefSeq" id="XP_029215508.1">
    <property type="nucleotide sequence ID" value="XM_029361608.1"/>
</dbReference>
<dbReference type="STRING" id="94643.A0A2A9M0M1"/>
<gene>
    <name evidence="7" type="ORF">BESB_029340</name>
</gene>
<dbReference type="PANTHER" id="PTHR45904">
    <property type="entry name" value="TRNA (URACIL-5-)-METHYLTRANSFERASE"/>
    <property type="match status" value="1"/>
</dbReference>
<comment type="caution">
    <text evidence="7">The sequence shown here is derived from an EMBL/GenBank/DDBJ whole genome shotgun (WGS) entry which is preliminary data.</text>
</comment>
<feature type="binding site" evidence="4">
    <location>
        <position position="848"/>
    </location>
    <ligand>
        <name>S-adenosyl-L-methionine</name>
        <dbReference type="ChEBI" id="CHEBI:59789"/>
    </ligand>
</feature>
<dbReference type="OrthoDB" id="10250660at2759"/>
<feature type="compositionally biased region" description="Low complexity" evidence="6">
    <location>
        <begin position="1091"/>
        <end position="1101"/>
    </location>
</feature>
<dbReference type="PROSITE" id="PS51687">
    <property type="entry name" value="SAM_MT_RNA_M5U"/>
    <property type="match status" value="1"/>
</dbReference>
<organism evidence="7 8">
    <name type="scientific">Besnoitia besnoiti</name>
    <name type="common">Apicomplexan protozoan</name>
    <dbReference type="NCBI Taxonomy" id="94643"/>
    <lineage>
        <taxon>Eukaryota</taxon>
        <taxon>Sar</taxon>
        <taxon>Alveolata</taxon>
        <taxon>Apicomplexa</taxon>
        <taxon>Conoidasida</taxon>
        <taxon>Coccidia</taxon>
        <taxon>Eucoccidiorida</taxon>
        <taxon>Eimeriorina</taxon>
        <taxon>Sarcocystidae</taxon>
        <taxon>Besnoitia</taxon>
    </lineage>
</organism>
<accession>A0A2A9M0M1</accession>
<dbReference type="GeneID" id="40307986"/>
<evidence type="ECO:0000313" key="7">
    <source>
        <dbReference type="EMBL" id="PFH31499.1"/>
    </source>
</evidence>
<feature type="compositionally biased region" description="Basic residues" evidence="6">
    <location>
        <begin position="1055"/>
        <end position="1064"/>
    </location>
</feature>
<feature type="region of interest" description="Disordered" evidence="6">
    <location>
        <begin position="453"/>
        <end position="479"/>
    </location>
</feature>
<evidence type="ECO:0000256" key="1">
    <source>
        <dbReference type="ARBA" id="ARBA00022603"/>
    </source>
</evidence>
<evidence type="ECO:0000256" key="6">
    <source>
        <dbReference type="SAM" id="MobiDB-lite"/>
    </source>
</evidence>
<feature type="binding site" evidence="4">
    <location>
        <position position="731"/>
    </location>
    <ligand>
        <name>S-adenosyl-L-methionine</name>
        <dbReference type="ChEBI" id="CHEBI:59789"/>
    </ligand>
</feature>
<dbReference type="KEGG" id="bbes:BESB_029340"/>
<evidence type="ECO:0000256" key="2">
    <source>
        <dbReference type="ARBA" id="ARBA00022679"/>
    </source>
</evidence>
<dbReference type="AlphaFoldDB" id="A0A2A9M0M1"/>
<comment type="caution">
    <text evidence="4">Lacks conserved residue(s) required for the propagation of feature annotation.</text>
</comment>
<protein>
    <recommendedName>
        <fullName evidence="9">tRNA (Uracil-5-)-methyltransferase</fullName>
    </recommendedName>
</protein>
<name>A0A2A9M0M1_BESBE</name>
<keyword evidence="8" id="KW-1185">Reference proteome</keyword>
<dbReference type="InterPro" id="IPR029063">
    <property type="entry name" value="SAM-dependent_MTases_sf"/>
</dbReference>
<dbReference type="InterPro" id="IPR030390">
    <property type="entry name" value="MeTrfase_TrmA_AS"/>
</dbReference>
<dbReference type="PANTHER" id="PTHR45904:SF2">
    <property type="entry name" value="TRNA (URACIL-5-)-METHYLTRANSFERASE HOMOLOG A"/>
    <property type="match status" value="1"/>
</dbReference>
<comment type="similarity">
    <text evidence="4">Belongs to the class I-like SAM-binding methyltransferase superfamily. RNA M5U methyltransferase family.</text>
</comment>
<dbReference type="VEuPathDB" id="ToxoDB:BESB_029340"/>
<evidence type="ECO:0000256" key="4">
    <source>
        <dbReference type="PROSITE-ProRule" id="PRU01024"/>
    </source>
</evidence>
<dbReference type="GO" id="GO:0006396">
    <property type="term" value="P:RNA processing"/>
    <property type="evidence" value="ECO:0007669"/>
    <property type="project" value="InterPro"/>
</dbReference>
<feature type="compositionally biased region" description="Basic and acidic residues" evidence="6">
    <location>
        <begin position="309"/>
        <end position="319"/>
    </location>
</feature>
<feature type="compositionally biased region" description="Basic and acidic residues" evidence="6">
    <location>
        <begin position="457"/>
        <end position="468"/>
    </location>
</feature>
<sequence length="1109" mass="119539">MEPQQTAGAAAPRRCHLACRAWSGLKQEKLSNWMIQENLPFLQLDKKHQAAWAFIDFASKEQEDAFTQRLASVAFKGEMIHIHPALPRPSARPGAFLAPAETVPTAAGTAAGAAGSPAGGARGRGGWKRGGARGDGSDEDDDEGEGRYQTKRRRRGARGRSAARVQQDEAVAQAVGTPGGGAESAPSGHVDEPHECGWKPGSPKQPLPSLFDIQKKKHATRFASGVHWSGGEDLDDDEGAEGVVQRTAPLMRFSYPDQLEMKRKYLRTNIRQLTKAVYAAAAEVGYAGLPPVHAARELSFSLDTEETAEDAKENDRTETPAETGAAPPAETGDAEDKKIGETEKGAPLPWFHPHVARRWDGCPVLPTVASPPEGRLGYRNKCEFTIGYTHEVADVYDEKLHQLIRVLEERKRTQASQPRVEFCDADDDAPACTVLQHRPRHCLISVPSHLSGAGAAAKKEQEGSDRRGARGGGASETPVGRWRLSEEDYQKYVENRARVCVGFVKRVREQQPLVAPASGSLLVSHAMQEVCHELQAIIHRSPFPVYNRRTQRGVWRLLMVRSSGRYRELLILVQVKSFSSPNNRHLRCGLACARAALEGRQAAEKIASCEAAHTFPPPAECAPGATRNKGGAADCGGREARQNGEETAKATRVSSCNGACCRQACIEALIEGLANKDFDGYTVRSIFLQESDAASDCIDPGHRTEKIWGKAFIQQSLLGLDFRVGPLSFFQTNILTCELLYQTALDFLLPLPRGTPLVDVCSGAGTITLCAAAAVARLEAKEEEKGKSQEPTANCRVPAAGAADAEKDAAKDVKKENVEKTEMGGEGEREGEEKGGSRESLPRVVGIELVEEAVRLAEENAATNHLSKDVDFICGKAEDVFPRLLQERYTGCSELAAIVDPPRAGLHTRVLEAILDFKPIKRLVYVSCNAASMVANCVKLCTPSPSNRDPFVPMRAVPVDMFPHTLHCEAVLLLCRASDVAACAAELAGKTHSRFISLPQSGATHLADGDGAGEAESRGGSTRRRRASATERSDDARDAPNEAAQREVETEGLRRGTRGRRGRGGRSERGARVAKAQRGDAAGRSGGQGTAEPAALALPPEASNPLMQG</sequence>
<evidence type="ECO:0000313" key="8">
    <source>
        <dbReference type="Proteomes" id="UP000224006"/>
    </source>
</evidence>
<proteinExistence type="inferred from homology"/>
<dbReference type="GO" id="GO:0032259">
    <property type="term" value="P:methylation"/>
    <property type="evidence" value="ECO:0007669"/>
    <property type="project" value="UniProtKB-KW"/>
</dbReference>
<evidence type="ECO:0008006" key="9">
    <source>
        <dbReference type="Google" id="ProtNLM"/>
    </source>
</evidence>
<keyword evidence="2 4" id="KW-0808">Transferase</keyword>
<evidence type="ECO:0000256" key="5">
    <source>
        <dbReference type="PROSITE-ProRule" id="PRU10015"/>
    </source>
</evidence>
<evidence type="ECO:0000256" key="3">
    <source>
        <dbReference type="ARBA" id="ARBA00022691"/>
    </source>
</evidence>
<feature type="active site" description="Nucleophile" evidence="4">
    <location>
        <position position="928"/>
    </location>
</feature>
<feature type="binding site" evidence="4">
    <location>
        <position position="900"/>
    </location>
    <ligand>
        <name>S-adenosyl-L-methionine</name>
        <dbReference type="ChEBI" id="CHEBI:59789"/>
    </ligand>
</feature>
<dbReference type="GO" id="GO:0003723">
    <property type="term" value="F:RNA binding"/>
    <property type="evidence" value="ECO:0007669"/>
    <property type="project" value="TreeGrafter"/>
</dbReference>
<feature type="region of interest" description="Disordered" evidence="6">
    <location>
        <begin position="1002"/>
        <end position="1109"/>
    </location>
</feature>
<dbReference type="Pfam" id="PF05958">
    <property type="entry name" value="tRNA_U5-meth_tr"/>
    <property type="match status" value="1"/>
</dbReference>
<dbReference type="SUPFAM" id="SSF53335">
    <property type="entry name" value="S-adenosyl-L-methionine-dependent methyltransferases"/>
    <property type="match status" value="1"/>
</dbReference>
<dbReference type="Proteomes" id="UP000224006">
    <property type="component" value="Unassembled WGS sequence"/>
</dbReference>
<feature type="compositionally biased region" description="Basic and acidic residues" evidence="6">
    <location>
        <begin position="804"/>
        <end position="840"/>
    </location>
</feature>
<feature type="region of interest" description="Disordered" evidence="6">
    <location>
        <begin position="108"/>
        <end position="206"/>
    </location>
</feature>
<feature type="compositionally biased region" description="Basic residues" evidence="6">
    <location>
        <begin position="149"/>
        <end position="158"/>
    </location>
</feature>
<keyword evidence="3 4" id="KW-0949">S-adenosyl-L-methionine</keyword>
<dbReference type="InterPro" id="IPR010280">
    <property type="entry name" value="U5_MeTrfase_fam"/>
</dbReference>
<feature type="compositionally biased region" description="Low complexity" evidence="6">
    <location>
        <begin position="320"/>
        <end position="331"/>
    </location>
</feature>
<dbReference type="Gene3D" id="3.40.50.150">
    <property type="entry name" value="Vaccinia Virus protein VP39"/>
    <property type="match status" value="1"/>
</dbReference>
<dbReference type="PROSITE" id="PS01230">
    <property type="entry name" value="TRMA_1"/>
    <property type="match status" value="1"/>
</dbReference>
<keyword evidence="1 4" id="KW-0489">Methyltransferase</keyword>
<reference evidence="7 8" key="1">
    <citation type="submission" date="2017-09" db="EMBL/GenBank/DDBJ databases">
        <title>Genome sequencing of Besnoitia besnoiti strain Bb-Ger1.</title>
        <authorList>
            <person name="Schares G."/>
            <person name="Venepally P."/>
            <person name="Lorenzi H.A."/>
        </authorList>
    </citation>
    <scope>NUCLEOTIDE SEQUENCE [LARGE SCALE GENOMIC DNA]</scope>
    <source>
        <strain evidence="7 8">Bb-Ger1</strain>
    </source>
</reference>
<feature type="compositionally biased region" description="Basic and acidic residues" evidence="6">
    <location>
        <begin position="1028"/>
        <end position="1054"/>
    </location>
</feature>
<feature type="active site" evidence="5">
    <location>
        <position position="928"/>
    </location>
</feature>
<feature type="region of interest" description="Disordered" evidence="6">
    <location>
        <begin position="782"/>
        <end position="840"/>
    </location>
</feature>
<dbReference type="GO" id="GO:0008173">
    <property type="term" value="F:RNA methyltransferase activity"/>
    <property type="evidence" value="ECO:0007669"/>
    <property type="project" value="InterPro"/>
</dbReference>
<dbReference type="EMBL" id="NWUJ01000015">
    <property type="protein sequence ID" value="PFH31499.1"/>
    <property type="molecule type" value="Genomic_DNA"/>
</dbReference>